<evidence type="ECO:0000313" key="2">
    <source>
        <dbReference type="EMBL" id="BAU85128.1"/>
    </source>
</evidence>
<keyword evidence="3" id="KW-1185">Reference proteome</keyword>
<organism evidence="2 3">
    <name type="scientific">Streptomyces laurentii</name>
    <dbReference type="NCBI Taxonomy" id="39478"/>
    <lineage>
        <taxon>Bacteria</taxon>
        <taxon>Bacillati</taxon>
        <taxon>Actinomycetota</taxon>
        <taxon>Actinomycetes</taxon>
        <taxon>Kitasatosporales</taxon>
        <taxon>Streptomycetaceae</taxon>
        <taxon>Streptomyces</taxon>
    </lineage>
</organism>
<proteinExistence type="predicted"/>
<feature type="compositionally biased region" description="Basic and acidic residues" evidence="1">
    <location>
        <begin position="54"/>
        <end position="67"/>
    </location>
</feature>
<gene>
    <name evidence="2" type="ORF">SLA_4240</name>
</gene>
<accession>A0A169NRJ3</accession>
<dbReference type="KEGG" id="slau:SLA_4240"/>
<protein>
    <submittedName>
        <fullName evidence="2">Uncharacterized protein</fullName>
    </submittedName>
</protein>
<name>A0A169NRJ3_STRLU</name>
<feature type="compositionally biased region" description="Basic and acidic residues" evidence="1">
    <location>
        <begin position="1"/>
        <end position="28"/>
    </location>
</feature>
<evidence type="ECO:0000313" key="3">
    <source>
        <dbReference type="Proteomes" id="UP000217676"/>
    </source>
</evidence>
<dbReference type="AlphaFoldDB" id="A0A169NRJ3"/>
<sequence>MKKGTIPEKGSHRDPDQQEDRPEGRDEQPQQETAVGGVVHTYVTGGPRPAQKHGGGDREKQSHRRPDPSVQPSTSHRPPTRHPLRDAPDPHSPAPPALPPGVEPRWILVIA</sequence>
<feature type="region of interest" description="Disordered" evidence="1">
    <location>
        <begin position="1"/>
        <end position="111"/>
    </location>
</feature>
<dbReference type="EMBL" id="AP017424">
    <property type="protein sequence ID" value="BAU85128.1"/>
    <property type="molecule type" value="Genomic_DNA"/>
</dbReference>
<feature type="compositionally biased region" description="Pro residues" evidence="1">
    <location>
        <begin position="90"/>
        <end position="102"/>
    </location>
</feature>
<reference evidence="2 3" key="1">
    <citation type="journal article" date="2016" name="Genome Announc.">
        <title>Complete Genome Sequence of Thiostrepton-Producing Streptomyces laurentii ATCC 31255.</title>
        <authorList>
            <person name="Doi K."/>
            <person name="Fujino Y."/>
            <person name="Nagayoshi Y."/>
            <person name="Ohshima T."/>
            <person name="Ogata S."/>
        </authorList>
    </citation>
    <scope>NUCLEOTIDE SEQUENCE [LARGE SCALE GENOMIC DNA]</scope>
    <source>
        <strain evidence="2 3">ATCC 31255</strain>
    </source>
</reference>
<evidence type="ECO:0000256" key="1">
    <source>
        <dbReference type="SAM" id="MobiDB-lite"/>
    </source>
</evidence>
<feature type="compositionally biased region" description="Low complexity" evidence="1">
    <location>
        <begin position="33"/>
        <end position="46"/>
    </location>
</feature>
<dbReference type="Proteomes" id="UP000217676">
    <property type="component" value="Chromosome"/>
</dbReference>